<organism evidence="11 12">
    <name type="scientific">Heliocybe sulcata</name>
    <dbReference type="NCBI Taxonomy" id="5364"/>
    <lineage>
        <taxon>Eukaryota</taxon>
        <taxon>Fungi</taxon>
        <taxon>Dikarya</taxon>
        <taxon>Basidiomycota</taxon>
        <taxon>Agaricomycotina</taxon>
        <taxon>Agaricomycetes</taxon>
        <taxon>Gloeophyllales</taxon>
        <taxon>Gloeophyllaceae</taxon>
        <taxon>Heliocybe</taxon>
    </lineage>
</organism>
<evidence type="ECO:0000256" key="10">
    <source>
        <dbReference type="SAM" id="MobiDB-lite"/>
    </source>
</evidence>
<proteinExistence type="inferred from homology"/>
<dbReference type="PANTHER" id="PTHR21738">
    <property type="entry name" value="RIBOSOMAL RNA PROCESSING PROTEIN 36 HOMOLOG"/>
    <property type="match status" value="1"/>
</dbReference>
<gene>
    <name evidence="11" type="ORF">OE88DRAFT_99768</name>
</gene>
<comment type="similarity">
    <text evidence="2 9">Belongs to the RRP36 family.</text>
</comment>
<evidence type="ECO:0000313" key="12">
    <source>
        <dbReference type="Proteomes" id="UP000305948"/>
    </source>
</evidence>
<reference evidence="11 12" key="1">
    <citation type="journal article" date="2019" name="Nat. Ecol. Evol.">
        <title>Megaphylogeny resolves global patterns of mushroom evolution.</title>
        <authorList>
            <person name="Varga T."/>
            <person name="Krizsan K."/>
            <person name="Foldi C."/>
            <person name="Dima B."/>
            <person name="Sanchez-Garcia M."/>
            <person name="Sanchez-Ramirez S."/>
            <person name="Szollosi G.J."/>
            <person name="Szarkandi J.G."/>
            <person name="Papp V."/>
            <person name="Albert L."/>
            <person name="Andreopoulos W."/>
            <person name="Angelini C."/>
            <person name="Antonin V."/>
            <person name="Barry K.W."/>
            <person name="Bougher N.L."/>
            <person name="Buchanan P."/>
            <person name="Buyck B."/>
            <person name="Bense V."/>
            <person name="Catcheside P."/>
            <person name="Chovatia M."/>
            <person name="Cooper J."/>
            <person name="Damon W."/>
            <person name="Desjardin D."/>
            <person name="Finy P."/>
            <person name="Geml J."/>
            <person name="Haridas S."/>
            <person name="Hughes K."/>
            <person name="Justo A."/>
            <person name="Karasinski D."/>
            <person name="Kautmanova I."/>
            <person name="Kiss B."/>
            <person name="Kocsube S."/>
            <person name="Kotiranta H."/>
            <person name="LaButti K.M."/>
            <person name="Lechner B.E."/>
            <person name="Liimatainen K."/>
            <person name="Lipzen A."/>
            <person name="Lukacs Z."/>
            <person name="Mihaltcheva S."/>
            <person name="Morgado L.N."/>
            <person name="Niskanen T."/>
            <person name="Noordeloos M.E."/>
            <person name="Ohm R.A."/>
            <person name="Ortiz-Santana B."/>
            <person name="Ovrebo C."/>
            <person name="Racz N."/>
            <person name="Riley R."/>
            <person name="Savchenko A."/>
            <person name="Shiryaev A."/>
            <person name="Soop K."/>
            <person name="Spirin V."/>
            <person name="Szebenyi C."/>
            <person name="Tomsovsky M."/>
            <person name="Tulloss R.E."/>
            <person name="Uehling J."/>
            <person name="Grigoriev I.V."/>
            <person name="Vagvolgyi C."/>
            <person name="Papp T."/>
            <person name="Martin F.M."/>
            <person name="Miettinen O."/>
            <person name="Hibbett D.S."/>
            <person name="Nagy L.G."/>
        </authorList>
    </citation>
    <scope>NUCLEOTIDE SEQUENCE [LARGE SCALE GENOMIC DNA]</scope>
    <source>
        <strain evidence="11 12">OMC1185</strain>
    </source>
</reference>
<protein>
    <recommendedName>
        <fullName evidence="9">rRNA biogenesis protein RRP36</fullName>
    </recommendedName>
</protein>
<dbReference type="EMBL" id="ML213503">
    <property type="protein sequence ID" value="TFK57130.1"/>
    <property type="molecule type" value="Genomic_DNA"/>
</dbReference>
<evidence type="ECO:0000256" key="6">
    <source>
        <dbReference type="ARBA" id="ARBA00023242"/>
    </source>
</evidence>
<comment type="subunit">
    <text evidence="9">Associates with 90S and pre-40S pre-ribosomal particles.</text>
</comment>
<feature type="compositionally biased region" description="Low complexity" evidence="10">
    <location>
        <begin position="10"/>
        <end position="19"/>
    </location>
</feature>
<dbReference type="GO" id="GO:0030686">
    <property type="term" value="C:90S preribosome"/>
    <property type="evidence" value="ECO:0007669"/>
    <property type="project" value="TreeGrafter"/>
</dbReference>
<dbReference type="Proteomes" id="UP000305948">
    <property type="component" value="Unassembled WGS sequence"/>
</dbReference>
<keyword evidence="6 9" id="KW-0539">Nucleus</keyword>
<keyword evidence="3 9" id="KW-0690">Ribosome biogenesis</keyword>
<dbReference type="Pfam" id="PF06102">
    <property type="entry name" value="RRP36"/>
    <property type="match status" value="1"/>
</dbReference>
<dbReference type="PANTHER" id="PTHR21738:SF0">
    <property type="entry name" value="RIBOSOMAL RNA PROCESSING PROTEIN 36 HOMOLOG"/>
    <property type="match status" value="1"/>
</dbReference>
<dbReference type="GO" id="GO:0000462">
    <property type="term" value="P:maturation of SSU-rRNA from tricistronic rRNA transcript (SSU-rRNA, 5.8S rRNA, LSU-rRNA)"/>
    <property type="evidence" value="ECO:0007669"/>
    <property type="project" value="TreeGrafter"/>
</dbReference>
<accession>A0A5C3NIP1</accession>
<sequence>MPRRARPASRRAPAAGVSRAEPKRPNVSRASPEESDSDEQDSENENSESEDETGNVSDAFNEERQDQEDGDAFRVAQWVDEEDLDDLAEEDTSEEEEGEDAEEPPEDAHTMKSIRNDLSSLPFGTLRKAQQKLIEVQALSDTESDSDDDEGPETIAGPSRRETEERQAPQASTKRERPKRSSKHAPTEISSTRPVTRRRTVVEVKKLEARDPRFLPLAGEFDSLRFHQQYGFLSEMHETELKTLRADLKRARKLLVSSPRDIRTERAREVDRLERALKRAESSVNKDKREHVEQAALERVRHEEKEKQKQGKRAWYMKSSDKKDLLMKARYEALASSGGSLAVKKAIEKKQRKISQKEKKSRPFPSRRAEGDNPGNKRHQALGSREQQGGRPAKRQRV</sequence>
<dbReference type="OrthoDB" id="448446at2759"/>
<name>A0A5C3NIP1_9AGAM</name>
<keyword evidence="5" id="KW-0175">Coiled coil</keyword>
<feature type="compositionally biased region" description="Basic residues" evidence="10">
    <location>
        <begin position="350"/>
        <end position="362"/>
    </location>
</feature>
<evidence type="ECO:0000256" key="8">
    <source>
        <dbReference type="ARBA" id="ARBA00025053"/>
    </source>
</evidence>
<dbReference type="GO" id="GO:0005730">
    <property type="term" value="C:nucleolus"/>
    <property type="evidence" value="ECO:0007669"/>
    <property type="project" value="UniProtKB-SubCell"/>
</dbReference>
<comment type="function">
    <text evidence="8 9">Component of the 90S pre-ribosome involved in the maturation of rRNAs. Required for early cleavages of the pre-RNAs in the 40S ribosomal subunit maturation pathway.</text>
</comment>
<evidence type="ECO:0000256" key="2">
    <source>
        <dbReference type="ARBA" id="ARBA00009418"/>
    </source>
</evidence>
<dbReference type="STRING" id="5364.A0A5C3NIP1"/>
<keyword evidence="12" id="KW-1185">Reference proteome</keyword>
<feature type="region of interest" description="Disordered" evidence="10">
    <location>
        <begin position="1"/>
        <end position="201"/>
    </location>
</feature>
<dbReference type="InterPro" id="IPR009292">
    <property type="entry name" value="RRP36"/>
</dbReference>
<evidence type="ECO:0000256" key="3">
    <source>
        <dbReference type="ARBA" id="ARBA00022517"/>
    </source>
</evidence>
<comment type="subcellular location">
    <subcellularLocation>
        <location evidence="1 9">Nucleus</location>
        <location evidence="1 9">Nucleolus</location>
    </subcellularLocation>
</comment>
<feature type="compositionally biased region" description="Acidic residues" evidence="10">
    <location>
        <begin position="142"/>
        <end position="152"/>
    </location>
</feature>
<feature type="compositionally biased region" description="Acidic residues" evidence="10">
    <location>
        <begin position="33"/>
        <end position="53"/>
    </location>
</feature>
<keyword evidence="7 9" id="KW-0687">Ribonucleoprotein</keyword>
<evidence type="ECO:0000256" key="5">
    <source>
        <dbReference type="ARBA" id="ARBA00023054"/>
    </source>
</evidence>
<evidence type="ECO:0000256" key="1">
    <source>
        <dbReference type="ARBA" id="ARBA00004604"/>
    </source>
</evidence>
<feature type="compositionally biased region" description="Basic and acidic residues" evidence="10">
    <location>
        <begin position="278"/>
        <end position="309"/>
    </location>
</feature>
<dbReference type="AlphaFoldDB" id="A0A5C3NIP1"/>
<evidence type="ECO:0000313" key="11">
    <source>
        <dbReference type="EMBL" id="TFK57130.1"/>
    </source>
</evidence>
<evidence type="ECO:0000256" key="9">
    <source>
        <dbReference type="RuleBase" id="RU368027"/>
    </source>
</evidence>
<evidence type="ECO:0000256" key="4">
    <source>
        <dbReference type="ARBA" id="ARBA00022552"/>
    </source>
</evidence>
<feature type="compositionally biased region" description="Acidic residues" evidence="10">
    <location>
        <begin position="79"/>
        <end position="105"/>
    </location>
</feature>
<feature type="region of interest" description="Disordered" evidence="10">
    <location>
        <begin position="335"/>
        <end position="398"/>
    </location>
</feature>
<keyword evidence="4 9" id="KW-0698">rRNA processing</keyword>
<evidence type="ECO:0000256" key="7">
    <source>
        <dbReference type="ARBA" id="ARBA00023274"/>
    </source>
</evidence>
<feature type="region of interest" description="Disordered" evidence="10">
    <location>
        <begin position="278"/>
        <end position="316"/>
    </location>
</feature>